<evidence type="ECO:0008006" key="7">
    <source>
        <dbReference type="Google" id="ProtNLM"/>
    </source>
</evidence>
<dbReference type="GO" id="GO:0016740">
    <property type="term" value="F:transferase activity"/>
    <property type="evidence" value="ECO:0007669"/>
    <property type="project" value="UniProtKB-KW"/>
</dbReference>
<dbReference type="Proteomes" id="UP000275385">
    <property type="component" value="Unassembled WGS sequence"/>
</dbReference>
<dbReference type="OrthoDB" id="2094832at2759"/>
<protein>
    <recommendedName>
        <fullName evidence="7">Methyltransferase domain-containing protein</fullName>
    </recommendedName>
</protein>
<accession>A0A420YL01</accession>
<dbReference type="AlphaFoldDB" id="A0A420YL01"/>
<dbReference type="InterPro" id="IPR051654">
    <property type="entry name" value="Meroterpenoid_MTases"/>
</dbReference>
<name>A0A420YL01_9PEZI</name>
<organism evidence="5 6">
    <name type="scientific">Coniochaeta pulveracea</name>
    <dbReference type="NCBI Taxonomy" id="177199"/>
    <lineage>
        <taxon>Eukaryota</taxon>
        <taxon>Fungi</taxon>
        <taxon>Dikarya</taxon>
        <taxon>Ascomycota</taxon>
        <taxon>Pezizomycotina</taxon>
        <taxon>Sordariomycetes</taxon>
        <taxon>Sordariomycetidae</taxon>
        <taxon>Coniochaetales</taxon>
        <taxon>Coniochaetaceae</taxon>
        <taxon>Coniochaeta</taxon>
    </lineage>
</organism>
<evidence type="ECO:0000313" key="6">
    <source>
        <dbReference type="Proteomes" id="UP000275385"/>
    </source>
</evidence>
<dbReference type="Gene3D" id="3.40.50.150">
    <property type="entry name" value="Vaccinia Virus protein VP39"/>
    <property type="match status" value="1"/>
</dbReference>
<evidence type="ECO:0000256" key="2">
    <source>
        <dbReference type="ARBA" id="ARBA00022679"/>
    </source>
</evidence>
<comment type="similarity">
    <text evidence="4">Belongs to the class I-like SAM-binding methyltransferase superfamily.</text>
</comment>
<keyword evidence="3" id="KW-0949">S-adenosyl-L-methionine</keyword>
<reference evidence="5 6" key="1">
    <citation type="submission" date="2018-08" db="EMBL/GenBank/DDBJ databases">
        <title>Draft genome of the lignicolous fungus Coniochaeta pulveracea.</title>
        <authorList>
            <person name="Borstlap C.J."/>
            <person name="De Witt R.N."/>
            <person name="Botha A."/>
            <person name="Volschenk H."/>
        </authorList>
    </citation>
    <scope>NUCLEOTIDE SEQUENCE [LARGE SCALE GENOMIC DNA]</scope>
    <source>
        <strain evidence="5 6">CAB683</strain>
    </source>
</reference>
<dbReference type="InterPro" id="IPR029063">
    <property type="entry name" value="SAM-dependent_MTases_sf"/>
</dbReference>
<gene>
    <name evidence="5" type="ORF">DL546_007473</name>
</gene>
<keyword evidence="6" id="KW-1185">Reference proteome</keyword>
<dbReference type="EMBL" id="QVQW01000004">
    <property type="protein sequence ID" value="RKU48548.1"/>
    <property type="molecule type" value="Genomic_DNA"/>
</dbReference>
<evidence type="ECO:0000256" key="3">
    <source>
        <dbReference type="ARBA" id="ARBA00022691"/>
    </source>
</evidence>
<dbReference type="PANTHER" id="PTHR35897:SF1">
    <property type="entry name" value="METHYLTRANSFERASE AUSD"/>
    <property type="match status" value="1"/>
</dbReference>
<dbReference type="STRING" id="177199.A0A420YL01"/>
<evidence type="ECO:0000256" key="4">
    <source>
        <dbReference type="ARBA" id="ARBA00038314"/>
    </source>
</evidence>
<comment type="caution">
    <text evidence="5">The sequence shown here is derived from an EMBL/GenBank/DDBJ whole genome shotgun (WGS) entry which is preliminary data.</text>
</comment>
<evidence type="ECO:0000313" key="5">
    <source>
        <dbReference type="EMBL" id="RKU48548.1"/>
    </source>
</evidence>
<sequence length="281" mass="31753">MCAKFTGATAVGTKDKAVGYYDATITEVDPVVRDLLENYAHIPSDQVVSRVVETRDKIWEVFPWPCVGQFRFVDLALRNQPSYVAIISRLKNGDTLLDVGCCFAQDLRQLVHDGVPSSQLHGLEIQKEFIDLAFEFFGDRKSFAGKFIHADLLDRANPEVKRLEGTFGVVQLGMVLHIWDLEGQTKACERVVELLRAEKGVLVVGQSVGNLKGKEFEGRPGKMIYKHDADTFKEMWEEVGRRTGTKWEVRARLDDGLGIGGGKRGWDEDTTRRLYFEVERL</sequence>
<keyword evidence="2" id="KW-0808">Transferase</keyword>
<comment type="pathway">
    <text evidence="1">Secondary metabolite biosynthesis.</text>
</comment>
<proteinExistence type="inferred from homology"/>
<evidence type="ECO:0000256" key="1">
    <source>
        <dbReference type="ARBA" id="ARBA00005179"/>
    </source>
</evidence>
<dbReference type="PANTHER" id="PTHR35897">
    <property type="entry name" value="METHYLTRANSFERASE AUSD"/>
    <property type="match status" value="1"/>
</dbReference>
<dbReference type="SUPFAM" id="SSF53335">
    <property type="entry name" value="S-adenosyl-L-methionine-dependent methyltransferases"/>
    <property type="match status" value="1"/>
</dbReference>